<dbReference type="PROSITE" id="PS50188">
    <property type="entry name" value="B302_SPRY"/>
    <property type="match status" value="1"/>
</dbReference>
<proteinExistence type="predicted"/>
<dbReference type="InterPro" id="IPR003877">
    <property type="entry name" value="SPRY_dom"/>
</dbReference>
<feature type="domain" description="B30.2/SPRY" evidence="1">
    <location>
        <begin position="67"/>
        <end position="265"/>
    </location>
</feature>
<evidence type="ECO:0000313" key="2">
    <source>
        <dbReference type="Ensembl" id="ENSCMMP00000020394.1"/>
    </source>
</evidence>
<dbReference type="InterPro" id="IPR050143">
    <property type="entry name" value="TRIM/RBCC"/>
</dbReference>
<keyword evidence="3" id="KW-1185">Reference proteome</keyword>
<dbReference type="Pfam" id="PF00622">
    <property type="entry name" value="SPRY"/>
    <property type="match status" value="1"/>
</dbReference>
<dbReference type="SMART" id="SM00449">
    <property type="entry name" value="SPRY"/>
    <property type="match status" value="1"/>
</dbReference>
<evidence type="ECO:0000259" key="1">
    <source>
        <dbReference type="PROSITE" id="PS50188"/>
    </source>
</evidence>
<dbReference type="Gene3D" id="2.60.120.920">
    <property type="match status" value="1"/>
</dbReference>
<dbReference type="SUPFAM" id="SSF49899">
    <property type="entry name" value="Concanavalin A-like lectins/glucanases"/>
    <property type="match status" value="1"/>
</dbReference>
<accession>A0A8C3CKL1</accession>
<dbReference type="InterPro" id="IPR013320">
    <property type="entry name" value="ConA-like_dom_sf"/>
</dbReference>
<name>A0A8C3CKL1_CAIMO</name>
<dbReference type="InterPro" id="IPR006574">
    <property type="entry name" value="PRY"/>
</dbReference>
<reference evidence="2" key="2">
    <citation type="submission" date="2025-09" db="UniProtKB">
        <authorList>
            <consortium name="Ensembl"/>
        </authorList>
    </citation>
    <scope>IDENTIFICATION</scope>
</reference>
<dbReference type="PANTHER" id="PTHR24103">
    <property type="entry name" value="E3 UBIQUITIN-PROTEIN LIGASE TRIM"/>
    <property type="match status" value="1"/>
</dbReference>
<dbReference type="CDD" id="cd13733">
    <property type="entry name" value="SPRY_PRY_C-I_1"/>
    <property type="match status" value="1"/>
</dbReference>
<dbReference type="FunFam" id="2.60.120.920:FF:000004">
    <property type="entry name" value="Butyrophilin subfamily 1 member A1"/>
    <property type="match status" value="1"/>
</dbReference>
<dbReference type="SMART" id="SM00589">
    <property type="entry name" value="PRY"/>
    <property type="match status" value="1"/>
</dbReference>
<dbReference type="AlphaFoldDB" id="A0A8C3CKL1"/>
<dbReference type="InterPro" id="IPR001870">
    <property type="entry name" value="B30.2/SPRY"/>
</dbReference>
<dbReference type="Pfam" id="PF13765">
    <property type="entry name" value="PRY"/>
    <property type="match status" value="1"/>
</dbReference>
<evidence type="ECO:0000313" key="3">
    <source>
        <dbReference type="Proteomes" id="UP000694556"/>
    </source>
</evidence>
<dbReference type="InterPro" id="IPR043136">
    <property type="entry name" value="B30.2/SPRY_sf"/>
</dbReference>
<sequence length="265" mass="29598">QYGTVSQGPSIRSKLLQHVSPTGDSSPAALVLHRLLSTPLHGMQLCTPECRDGEGISKRWVRMQKIKSQKNRPCVFSYLLYDLIVAVVISLDADTAHPRLEVSEDGKSVKDTGMIRKVPMKEKRFDSHLFVLAKEGYTSGRFYWEVNVGKRRNWTLGVAQESVTRKGTVTLSPNNGFWVIGLVDGQEYWAYMDPWTHLAVTGTLQNIGIFLDISTKQLSFYNVHKKTILHAFTIADDSMQEGKLIPIFSTGSASAKTDLEPLSLV</sequence>
<organism evidence="2 3">
    <name type="scientific">Cairina moschata</name>
    <name type="common">Muscovy duck</name>
    <dbReference type="NCBI Taxonomy" id="8855"/>
    <lineage>
        <taxon>Eukaryota</taxon>
        <taxon>Metazoa</taxon>
        <taxon>Chordata</taxon>
        <taxon>Craniata</taxon>
        <taxon>Vertebrata</taxon>
        <taxon>Euteleostomi</taxon>
        <taxon>Archelosauria</taxon>
        <taxon>Archosauria</taxon>
        <taxon>Dinosauria</taxon>
        <taxon>Saurischia</taxon>
        <taxon>Theropoda</taxon>
        <taxon>Coelurosauria</taxon>
        <taxon>Aves</taxon>
        <taxon>Neognathae</taxon>
        <taxon>Galloanserae</taxon>
        <taxon>Anseriformes</taxon>
        <taxon>Anatidae</taxon>
        <taxon>Anatinae</taxon>
        <taxon>Cairina</taxon>
    </lineage>
</organism>
<dbReference type="Proteomes" id="UP000694556">
    <property type="component" value="Unassembled WGS sequence"/>
</dbReference>
<dbReference type="InterPro" id="IPR003879">
    <property type="entry name" value="Butyrophylin_SPRY"/>
</dbReference>
<dbReference type="Ensembl" id="ENSCMMT00000022373.1">
    <property type="protein sequence ID" value="ENSCMMP00000020394.1"/>
    <property type="gene ID" value="ENSCMMG00000012842.1"/>
</dbReference>
<reference evidence="2" key="1">
    <citation type="submission" date="2025-08" db="UniProtKB">
        <authorList>
            <consortium name="Ensembl"/>
        </authorList>
    </citation>
    <scope>IDENTIFICATION</scope>
</reference>
<protein>
    <recommendedName>
        <fullName evidence="1">B30.2/SPRY domain-containing protein</fullName>
    </recommendedName>
</protein>
<dbReference type="PRINTS" id="PR01407">
    <property type="entry name" value="BUTYPHLNCDUF"/>
</dbReference>